<dbReference type="InterPro" id="IPR029068">
    <property type="entry name" value="Glyas_Bleomycin-R_OHBP_Dase"/>
</dbReference>
<gene>
    <name evidence="3" type="ORF">HMPREF9319_1780</name>
</gene>
<evidence type="ECO:0000313" key="3">
    <source>
        <dbReference type="EMBL" id="EFM26640.1"/>
    </source>
</evidence>
<dbReference type="Gene3D" id="3.10.180.10">
    <property type="entry name" value="2,3-Dihydroxybiphenyl 1,2-Dioxygenase, domain 1"/>
    <property type="match status" value="1"/>
</dbReference>
<organism evidence="3 4">
    <name type="scientific">Streptococcus equinus ATCC 700338</name>
    <dbReference type="NCBI Taxonomy" id="864569"/>
    <lineage>
        <taxon>Bacteria</taxon>
        <taxon>Bacillati</taxon>
        <taxon>Bacillota</taxon>
        <taxon>Bacilli</taxon>
        <taxon>Lactobacillales</taxon>
        <taxon>Streptococcaceae</taxon>
        <taxon>Streptococcus</taxon>
    </lineage>
</organism>
<protein>
    <recommendedName>
        <fullName evidence="5">Glyoxalase family protein</fullName>
    </recommendedName>
</protein>
<feature type="domain" description="CppA C-terminal" evidence="2">
    <location>
        <begin position="152"/>
        <end position="254"/>
    </location>
</feature>
<evidence type="ECO:0000259" key="2">
    <source>
        <dbReference type="Pfam" id="PF14507"/>
    </source>
</evidence>
<dbReference type="Gene3D" id="3.10.180.40">
    <property type="entry name" value="C3-degrading proteinase like domains"/>
    <property type="match status" value="1"/>
</dbReference>
<reference evidence="3 4" key="1">
    <citation type="submission" date="2010-07" db="EMBL/GenBank/DDBJ databases">
        <authorList>
            <person name="Muzny D."/>
            <person name="Qin X."/>
            <person name="Deng J."/>
            <person name="Jiang H."/>
            <person name="Liu Y."/>
            <person name="Qu J."/>
            <person name="Song X.-Z."/>
            <person name="Zhang L."/>
            <person name="Thornton R."/>
            <person name="Coyle M."/>
            <person name="Francisco L."/>
            <person name="Jackson L."/>
            <person name="Javaid M."/>
            <person name="Korchina V."/>
            <person name="Kovar C."/>
            <person name="Mata R."/>
            <person name="Mathew T."/>
            <person name="Ngo R."/>
            <person name="Nguyen L."/>
            <person name="Nguyen N."/>
            <person name="Okwuonu G."/>
            <person name="Ongeri F."/>
            <person name="Pham C."/>
            <person name="Simmons D."/>
            <person name="Wilczek-Boney K."/>
            <person name="Hale W."/>
            <person name="Jakkamsetti A."/>
            <person name="Pham P."/>
            <person name="Ruth R."/>
            <person name="San Lucas F."/>
            <person name="Warren J."/>
            <person name="Zhang J."/>
            <person name="Zhao Z."/>
            <person name="Zhou C."/>
            <person name="Zhu D."/>
            <person name="Lee S."/>
            <person name="Bess C."/>
            <person name="Blankenburg K."/>
            <person name="Forbes L."/>
            <person name="Fu Q."/>
            <person name="Gubbala S."/>
            <person name="Hirani K."/>
            <person name="Jayaseelan J.C."/>
            <person name="Lara F."/>
            <person name="Munidasa M."/>
            <person name="Palculict T."/>
            <person name="Patil S."/>
            <person name="Pu L.-L."/>
            <person name="Saada N."/>
            <person name="Tang L."/>
            <person name="Weissenberger G."/>
            <person name="Zhu Y."/>
            <person name="Hemphill L."/>
            <person name="Shang Y."/>
            <person name="Youmans B."/>
            <person name="Ayvaz T."/>
            <person name="Ross M."/>
            <person name="Santibanez J."/>
            <person name="Aqrawi P."/>
            <person name="Gross S."/>
            <person name="Joshi V."/>
            <person name="Fowler G."/>
            <person name="Nazareth L."/>
            <person name="Reid J."/>
            <person name="Worley K."/>
            <person name="Petrosino J."/>
            <person name="Highlander S."/>
            <person name="Gibbs R."/>
        </authorList>
    </citation>
    <scope>NUCLEOTIDE SEQUENCE [LARGE SCALE GENOMIC DNA]</scope>
    <source>
        <strain evidence="3 4">ATCC 700338</strain>
    </source>
</reference>
<comment type="caution">
    <text evidence="3">The sequence shown here is derived from an EMBL/GenBank/DDBJ whole genome shotgun (WGS) entry which is preliminary data.</text>
</comment>
<evidence type="ECO:0000259" key="1">
    <source>
        <dbReference type="Pfam" id="PF14506"/>
    </source>
</evidence>
<dbReference type="Pfam" id="PF14506">
    <property type="entry name" value="CppA_N"/>
    <property type="match status" value="1"/>
</dbReference>
<dbReference type="EMBL" id="AEEL01000024">
    <property type="protein sequence ID" value="EFM26640.1"/>
    <property type="molecule type" value="Genomic_DNA"/>
</dbReference>
<proteinExistence type="predicted"/>
<feature type="domain" description="CppA N-terminal" evidence="1">
    <location>
        <begin position="17"/>
        <end position="138"/>
    </location>
</feature>
<dbReference type="SUPFAM" id="SSF54593">
    <property type="entry name" value="Glyoxalase/Bleomycin resistance protein/Dihydroxybiphenyl dioxygenase"/>
    <property type="match status" value="1"/>
</dbReference>
<dbReference type="Proteomes" id="UP000004290">
    <property type="component" value="Unassembled WGS sequence"/>
</dbReference>
<sequence length="256" mass="29009">MKHCEETVMTLFDEVTFRHPVLRINNRDHNIEFYKKLGFKLVNEENAIAEFSTKQKKASFVIEESPSPYTHAVEGTKKLNKIVVKIPNADEVTAILGNSVAVERLFKGKNGYAFETLSPEGDLFLLHSEDDIQQLTEIDSVNFPKNDELKEVSDFSFESMTLNVADEAAARAFYDDVFEGQFPLDIQFVQAQGADLAVDPLETWDVEILECQVPDNYDLKALASFLEDKGQTVYLDKKASVLVLSDPSNIEIWFIK</sequence>
<dbReference type="InterPro" id="IPR032703">
    <property type="entry name" value="CppA_C"/>
</dbReference>
<dbReference type="Pfam" id="PF14507">
    <property type="entry name" value="CppA_C"/>
    <property type="match status" value="1"/>
</dbReference>
<dbReference type="AlphaFoldDB" id="E0PG07"/>
<dbReference type="HOGENOM" id="CLU_093803_0_0_9"/>
<keyword evidence="4" id="KW-1185">Reference proteome</keyword>
<name>E0PG07_STREI</name>
<dbReference type="InterPro" id="IPR032702">
    <property type="entry name" value="CppA_N"/>
</dbReference>
<accession>E0PG07</accession>
<evidence type="ECO:0000313" key="4">
    <source>
        <dbReference type="Proteomes" id="UP000004290"/>
    </source>
</evidence>
<evidence type="ECO:0008006" key="5">
    <source>
        <dbReference type="Google" id="ProtNLM"/>
    </source>
</evidence>